<dbReference type="SUPFAM" id="SSF48208">
    <property type="entry name" value="Six-hairpin glycosidases"/>
    <property type="match status" value="1"/>
</dbReference>
<dbReference type="Pfam" id="PF20736">
    <property type="entry name" value="Glyco_hydro127M"/>
    <property type="match status" value="1"/>
</dbReference>
<comment type="caution">
    <text evidence="5">The sequence shown here is derived from an EMBL/GenBank/DDBJ whole genome shotgun (WGS) entry which is preliminary data.</text>
</comment>
<dbReference type="Pfam" id="PF20737">
    <property type="entry name" value="Glyco_hydro127C"/>
    <property type="match status" value="1"/>
</dbReference>
<dbReference type="Proteomes" id="UP001501736">
    <property type="component" value="Unassembled WGS sequence"/>
</dbReference>
<evidence type="ECO:0000313" key="5">
    <source>
        <dbReference type="EMBL" id="GAA3284300.1"/>
    </source>
</evidence>
<gene>
    <name evidence="5" type="ORF">GCM10020260_14560</name>
</gene>
<accession>A0ABP6RDU6</accession>
<dbReference type="RefSeq" id="WP_344719768.1">
    <property type="nucleotide sequence ID" value="NZ_BAAAYG010000005.1"/>
</dbReference>
<sequence length="656" mass="70654">MSAEQPAHPEASARTRPTSPVAPAVPRIGALRPLGVDEVRLEGGFWGSRQELNRSTTIPHAEHWVEAMGWAPNFDLAAMGSLPEGRRGTEFADSEVYKLLEGMAWEVGRTGDAALDARLRRLVGRVAAAQEDDGYLHTAFGRAGQPPRYSNLEWGHELYCFGHLIQAGVARLRTRGEDQLVRVARAVADHVCTEFGGPDDTRLGGHPEIETALAELSRATGDPRYLEQARLFVERRGRGHLGEIGFGPEYFQDDAPIREAEVLRGHAVRALYLASGAVDVGVDTGDAELVAAVDRQMRTTLARRTYLTGAMGARHDGEAFGGDFMLPPDRAYAESCAGIASVQTNQRLLLHDAAARHADVVERTLYNVVAAAVGEDGASFFYTNPLHQRTAGRAPASDEVSPRAASSVRAPWFAVSCCPTNLIRTIASLGTLLGGVGGEDGKELHVHHFMPATVRTRFDDGAEVALQLRTAYPDDGRVTVTALEAPEDGAAVRLRVPSWAAGAQLIGPEGEALPARAGEMTEPVRLNSEESLTLELPVEPRLTRADPRVDAVRGQVAVEQGPLVLALESPDLTAAGLTEDVAAAELVTERMPERRDGRTWAQVRTRPLPEGAWPYRSTSDDGAAADAGKVADVALVPYHAWADRGPSTMRVWIPEA</sequence>
<feature type="domain" description="Non-reducing end beta-L-arabinofuranosidase-like GH127 middle" evidence="3">
    <location>
        <begin position="444"/>
        <end position="505"/>
    </location>
</feature>
<evidence type="ECO:0000259" key="4">
    <source>
        <dbReference type="Pfam" id="PF20737"/>
    </source>
</evidence>
<keyword evidence="6" id="KW-1185">Reference proteome</keyword>
<feature type="domain" description="Non-reducing end beta-L-arabinofuranosidase-like GH127 catalytic" evidence="2">
    <location>
        <begin position="38"/>
        <end position="430"/>
    </location>
</feature>
<protein>
    <submittedName>
        <fullName evidence="5">Glycoside hydrolase family 127 protein</fullName>
    </submittedName>
</protein>
<dbReference type="EMBL" id="BAAAYG010000005">
    <property type="protein sequence ID" value="GAA3284300.1"/>
    <property type="molecule type" value="Genomic_DNA"/>
</dbReference>
<dbReference type="InterPro" id="IPR008928">
    <property type="entry name" value="6-hairpin_glycosidase_sf"/>
</dbReference>
<dbReference type="PANTHER" id="PTHR43465">
    <property type="entry name" value="DUF1680 DOMAIN PROTEIN (AFU_ORTHOLOGUE AFUA_1G08910)"/>
    <property type="match status" value="1"/>
</dbReference>
<proteinExistence type="predicted"/>
<dbReference type="InterPro" id="IPR049174">
    <property type="entry name" value="Beta-AFase-like"/>
</dbReference>
<dbReference type="GO" id="GO:0016787">
    <property type="term" value="F:hydrolase activity"/>
    <property type="evidence" value="ECO:0007669"/>
    <property type="project" value="UniProtKB-KW"/>
</dbReference>
<evidence type="ECO:0000259" key="2">
    <source>
        <dbReference type="Pfam" id="PF07944"/>
    </source>
</evidence>
<evidence type="ECO:0000259" key="3">
    <source>
        <dbReference type="Pfam" id="PF20736"/>
    </source>
</evidence>
<dbReference type="Pfam" id="PF07944">
    <property type="entry name" value="Beta-AFase-like_GH127_cat"/>
    <property type="match status" value="1"/>
</dbReference>
<evidence type="ECO:0000313" key="6">
    <source>
        <dbReference type="Proteomes" id="UP001501736"/>
    </source>
</evidence>
<dbReference type="InterPro" id="IPR049049">
    <property type="entry name" value="Beta-AFase-like_GH127_C"/>
</dbReference>
<dbReference type="InterPro" id="IPR049046">
    <property type="entry name" value="Beta-AFase-like_GH127_middle"/>
</dbReference>
<organism evidence="5 6">
    <name type="scientific">Nesterenkonia halobia</name>
    <dbReference type="NCBI Taxonomy" id="37922"/>
    <lineage>
        <taxon>Bacteria</taxon>
        <taxon>Bacillati</taxon>
        <taxon>Actinomycetota</taxon>
        <taxon>Actinomycetes</taxon>
        <taxon>Micrococcales</taxon>
        <taxon>Micrococcaceae</taxon>
        <taxon>Nesterenkonia</taxon>
    </lineage>
</organism>
<name>A0ABP6RDU6_9MICC</name>
<dbReference type="PANTHER" id="PTHR43465:SF2">
    <property type="entry name" value="DUF1680 DOMAIN PROTEIN (AFU_ORTHOLOGUE AFUA_1G08910)"/>
    <property type="match status" value="1"/>
</dbReference>
<dbReference type="InterPro" id="IPR012878">
    <property type="entry name" value="Beta-AFase-like_GH127_cat"/>
</dbReference>
<feature type="region of interest" description="Disordered" evidence="1">
    <location>
        <begin position="1"/>
        <end position="25"/>
    </location>
</feature>
<evidence type="ECO:0000256" key="1">
    <source>
        <dbReference type="SAM" id="MobiDB-lite"/>
    </source>
</evidence>
<reference evidence="6" key="1">
    <citation type="journal article" date="2019" name="Int. J. Syst. Evol. Microbiol.">
        <title>The Global Catalogue of Microorganisms (GCM) 10K type strain sequencing project: providing services to taxonomists for standard genome sequencing and annotation.</title>
        <authorList>
            <consortium name="The Broad Institute Genomics Platform"/>
            <consortium name="The Broad Institute Genome Sequencing Center for Infectious Disease"/>
            <person name="Wu L."/>
            <person name="Ma J."/>
        </authorList>
    </citation>
    <scope>NUCLEOTIDE SEQUENCE [LARGE SCALE GENOMIC DNA]</scope>
    <source>
        <strain evidence="6">JCM 11483</strain>
    </source>
</reference>
<keyword evidence="5" id="KW-0378">Hydrolase</keyword>
<feature type="domain" description="Non-reducing end beta-L-arabinofuranosidase-like GH127 C-terminal" evidence="4">
    <location>
        <begin position="540"/>
        <end position="654"/>
    </location>
</feature>